<evidence type="ECO:0000313" key="2">
    <source>
        <dbReference type="Proteomes" id="UP000799429"/>
    </source>
</evidence>
<reference evidence="1" key="1">
    <citation type="journal article" date="2020" name="Stud. Mycol.">
        <title>101 Dothideomycetes genomes: a test case for predicting lifestyles and emergence of pathogens.</title>
        <authorList>
            <person name="Haridas S."/>
            <person name="Albert R."/>
            <person name="Binder M."/>
            <person name="Bloem J."/>
            <person name="Labutti K."/>
            <person name="Salamov A."/>
            <person name="Andreopoulos B."/>
            <person name="Baker S."/>
            <person name="Barry K."/>
            <person name="Bills G."/>
            <person name="Bluhm B."/>
            <person name="Cannon C."/>
            <person name="Castanera R."/>
            <person name="Culley D."/>
            <person name="Daum C."/>
            <person name="Ezra D."/>
            <person name="Gonzalez J."/>
            <person name="Henrissat B."/>
            <person name="Kuo A."/>
            <person name="Liang C."/>
            <person name="Lipzen A."/>
            <person name="Lutzoni F."/>
            <person name="Magnuson J."/>
            <person name="Mondo S."/>
            <person name="Nolan M."/>
            <person name="Ohm R."/>
            <person name="Pangilinan J."/>
            <person name="Park H.-J."/>
            <person name="Ramirez L."/>
            <person name="Alfaro M."/>
            <person name="Sun H."/>
            <person name="Tritt A."/>
            <person name="Yoshinaga Y."/>
            <person name="Zwiers L.-H."/>
            <person name="Turgeon B."/>
            <person name="Goodwin S."/>
            <person name="Spatafora J."/>
            <person name="Crous P."/>
            <person name="Grigoriev I."/>
        </authorList>
    </citation>
    <scope>NUCLEOTIDE SEQUENCE</scope>
    <source>
        <strain evidence="1">CBS 101060</strain>
    </source>
</reference>
<sequence>MQVSSIGDCARVLPHWIVFKTAYLGVGAAVVGSTAVIEEGVLAEYHPVRSVHWCRFKHLPLRILSCHLYGAFKCESESDFYSIPFNKDIRTSAINV</sequence>
<organism evidence="1 2">
    <name type="scientific">Patellaria atrata CBS 101060</name>
    <dbReference type="NCBI Taxonomy" id="1346257"/>
    <lineage>
        <taxon>Eukaryota</taxon>
        <taxon>Fungi</taxon>
        <taxon>Dikarya</taxon>
        <taxon>Ascomycota</taxon>
        <taxon>Pezizomycotina</taxon>
        <taxon>Dothideomycetes</taxon>
        <taxon>Dothideomycetes incertae sedis</taxon>
        <taxon>Patellariales</taxon>
        <taxon>Patellariaceae</taxon>
        <taxon>Patellaria</taxon>
    </lineage>
</organism>
<proteinExistence type="predicted"/>
<evidence type="ECO:0000313" key="1">
    <source>
        <dbReference type="EMBL" id="KAF2842815.1"/>
    </source>
</evidence>
<accession>A0A9P4SHW4</accession>
<name>A0A9P4SHW4_9PEZI</name>
<dbReference type="AlphaFoldDB" id="A0A9P4SHW4"/>
<gene>
    <name evidence="1" type="ORF">M501DRAFT_993586</name>
</gene>
<dbReference type="EMBL" id="MU006089">
    <property type="protein sequence ID" value="KAF2842815.1"/>
    <property type="molecule type" value="Genomic_DNA"/>
</dbReference>
<comment type="caution">
    <text evidence="1">The sequence shown here is derived from an EMBL/GenBank/DDBJ whole genome shotgun (WGS) entry which is preliminary data.</text>
</comment>
<dbReference type="Proteomes" id="UP000799429">
    <property type="component" value="Unassembled WGS sequence"/>
</dbReference>
<keyword evidence="2" id="KW-1185">Reference proteome</keyword>
<protein>
    <submittedName>
        <fullName evidence="1">Uncharacterized protein</fullName>
    </submittedName>
</protein>